<dbReference type="EMBL" id="MU006569">
    <property type="protein sequence ID" value="KAF2748259.1"/>
    <property type="molecule type" value="Genomic_DNA"/>
</dbReference>
<evidence type="ECO:0000313" key="2">
    <source>
        <dbReference type="Proteomes" id="UP000799440"/>
    </source>
</evidence>
<keyword evidence="2" id="KW-1185">Reference proteome</keyword>
<gene>
    <name evidence="1" type="ORF">M011DRAFT_342454</name>
</gene>
<reference evidence="1" key="1">
    <citation type="journal article" date="2020" name="Stud. Mycol.">
        <title>101 Dothideomycetes genomes: a test case for predicting lifestyles and emergence of pathogens.</title>
        <authorList>
            <person name="Haridas S."/>
            <person name="Albert R."/>
            <person name="Binder M."/>
            <person name="Bloem J."/>
            <person name="Labutti K."/>
            <person name="Salamov A."/>
            <person name="Andreopoulos B."/>
            <person name="Baker S."/>
            <person name="Barry K."/>
            <person name="Bills G."/>
            <person name="Bluhm B."/>
            <person name="Cannon C."/>
            <person name="Castanera R."/>
            <person name="Culley D."/>
            <person name="Daum C."/>
            <person name="Ezra D."/>
            <person name="Gonzalez J."/>
            <person name="Henrissat B."/>
            <person name="Kuo A."/>
            <person name="Liang C."/>
            <person name="Lipzen A."/>
            <person name="Lutzoni F."/>
            <person name="Magnuson J."/>
            <person name="Mondo S."/>
            <person name="Nolan M."/>
            <person name="Ohm R."/>
            <person name="Pangilinan J."/>
            <person name="Park H.-J."/>
            <person name="Ramirez L."/>
            <person name="Alfaro M."/>
            <person name="Sun H."/>
            <person name="Tritt A."/>
            <person name="Yoshinaga Y."/>
            <person name="Zwiers L.-H."/>
            <person name="Turgeon B."/>
            <person name="Goodwin S."/>
            <person name="Spatafora J."/>
            <person name="Crous P."/>
            <person name="Grigoriev I."/>
        </authorList>
    </citation>
    <scope>NUCLEOTIDE SEQUENCE</scope>
    <source>
        <strain evidence="1">CBS 119925</strain>
    </source>
</reference>
<name>A0A6A6VEQ3_9PLEO</name>
<dbReference type="Proteomes" id="UP000799440">
    <property type="component" value="Unassembled WGS sequence"/>
</dbReference>
<dbReference type="AlphaFoldDB" id="A0A6A6VEQ3"/>
<protein>
    <submittedName>
        <fullName evidence="1">Uncharacterized protein</fullName>
    </submittedName>
</protein>
<sequence length="207" mass="23338">MFGIICEAVQVHGISLADATKMQGRVLDARHPHLSVYLAHIDWSSNQRVASAMLAFTLTRSRIWSLNYSLTHTSIDNHLSFGDHSFSTFLTTYENSGSSRRCACRRILVQITPLRCQEIEVRHGPYATIANHRPLSTTEIYRKPACADGERQHSRHPLANLPPHSDEDKAPCAPWPVRVGYEFRGPASCIGEFGDMTSMLCYRGRQR</sequence>
<organism evidence="1 2">
    <name type="scientific">Sporormia fimetaria CBS 119925</name>
    <dbReference type="NCBI Taxonomy" id="1340428"/>
    <lineage>
        <taxon>Eukaryota</taxon>
        <taxon>Fungi</taxon>
        <taxon>Dikarya</taxon>
        <taxon>Ascomycota</taxon>
        <taxon>Pezizomycotina</taxon>
        <taxon>Dothideomycetes</taxon>
        <taxon>Pleosporomycetidae</taxon>
        <taxon>Pleosporales</taxon>
        <taxon>Sporormiaceae</taxon>
        <taxon>Sporormia</taxon>
    </lineage>
</organism>
<accession>A0A6A6VEQ3</accession>
<evidence type="ECO:0000313" key="1">
    <source>
        <dbReference type="EMBL" id="KAF2748259.1"/>
    </source>
</evidence>
<proteinExistence type="predicted"/>